<feature type="transmembrane region" description="Helical" evidence="3">
    <location>
        <begin position="242"/>
        <end position="260"/>
    </location>
</feature>
<keyword evidence="1 2" id="KW-0808">Transferase</keyword>
<protein>
    <submittedName>
        <fullName evidence="5">CDP-alcohol phosphatidyltransferase</fullName>
    </submittedName>
</protein>
<dbReference type="EMBL" id="FNBI01000002">
    <property type="protein sequence ID" value="SDF11517.1"/>
    <property type="molecule type" value="Genomic_DNA"/>
</dbReference>
<evidence type="ECO:0000256" key="3">
    <source>
        <dbReference type="SAM" id="Phobius"/>
    </source>
</evidence>
<evidence type="ECO:0000313" key="4">
    <source>
        <dbReference type="EMBL" id="MWC44269.1"/>
    </source>
</evidence>
<dbReference type="InterPro" id="IPR043130">
    <property type="entry name" value="CDP-OH_PTrfase_TM_dom"/>
</dbReference>
<dbReference type="AlphaFoldDB" id="A0A1G7IFM8"/>
<dbReference type="OrthoDB" id="9790577at2"/>
<sequence>MTVPPPDGSRDRRIEDPSNLWIIHPAGRRLLPFALRAGVSANSVSVAGLCLGTAAALAYAQYERPAFAVLGMLLSVGWLIADGLDGMVARATRTSSAFGRFLDGLCDHGVFTLLYVALAASMGTAEAWALAIAAGVAHAVQSSLYEGERARFHRRARGVGLAAPPRPTGGALVRLYDHVAGSLDRIAMPFERTLAATADPAALGRTYGARAVPPMRLLSLLTANVRVAAIFVATLAADPRLFWWFEIVPLTVVAVIGIAWHRRVEHALAAQGATAGRPASSFIVKEQKQS</sequence>
<dbReference type="EMBL" id="WSUT01000005">
    <property type="protein sequence ID" value="MWC44269.1"/>
    <property type="molecule type" value="Genomic_DNA"/>
</dbReference>
<feature type="transmembrane region" description="Helical" evidence="3">
    <location>
        <begin position="101"/>
        <end position="121"/>
    </location>
</feature>
<dbReference type="GO" id="GO:0008654">
    <property type="term" value="P:phospholipid biosynthetic process"/>
    <property type="evidence" value="ECO:0007669"/>
    <property type="project" value="InterPro"/>
</dbReference>
<dbReference type="Proteomes" id="UP000323502">
    <property type="component" value="Unassembled WGS sequence"/>
</dbReference>
<dbReference type="GO" id="GO:0016780">
    <property type="term" value="F:phosphotransferase activity, for other substituted phosphate groups"/>
    <property type="evidence" value="ECO:0007669"/>
    <property type="project" value="InterPro"/>
</dbReference>
<evidence type="ECO:0000313" key="6">
    <source>
        <dbReference type="Proteomes" id="UP000323502"/>
    </source>
</evidence>
<evidence type="ECO:0000313" key="7">
    <source>
        <dbReference type="Proteomes" id="UP000436801"/>
    </source>
</evidence>
<reference evidence="5 6" key="1">
    <citation type="submission" date="2016-10" db="EMBL/GenBank/DDBJ databases">
        <authorList>
            <person name="Varghese N."/>
            <person name="Submissions S."/>
        </authorList>
    </citation>
    <scope>NUCLEOTIDE SEQUENCE [LARGE SCALE GENOMIC DNA]</scope>
    <source>
        <strain evidence="5 6">S7-754</strain>
    </source>
</reference>
<evidence type="ECO:0000256" key="1">
    <source>
        <dbReference type="ARBA" id="ARBA00022679"/>
    </source>
</evidence>
<keyword evidence="6" id="KW-1185">Reference proteome</keyword>
<keyword evidence="3" id="KW-1133">Transmembrane helix</keyword>
<feature type="transmembrane region" description="Helical" evidence="3">
    <location>
        <begin position="33"/>
        <end position="60"/>
    </location>
</feature>
<dbReference type="PROSITE" id="PS00379">
    <property type="entry name" value="CDP_ALCOHOL_P_TRANSF"/>
    <property type="match status" value="1"/>
</dbReference>
<evidence type="ECO:0000256" key="2">
    <source>
        <dbReference type="RuleBase" id="RU003750"/>
    </source>
</evidence>
<feature type="transmembrane region" description="Helical" evidence="3">
    <location>
        <begin position="66"/>
        <end position="89"/>
    </location>
</feature>
<keyword evidence="3" id="KW-0472">Membrane</keyword>
<organism evidence="5 6">
    <name type="scientific">Sphingomonas carotinifaciens</name>
    <dbReference type="NCBI Taxonomy" id="1166323"/>
    <lineage>
        <taxon>Bacteria</taxon>
        <taxon>Pseudomonadati</taxon>
        <taxon>Pseudomonadota</taxon>
        <taxon>Alphaproteobacteria</taxon>
        <taxon>Sphingomonadales</taxon>
        <taxon>Sphingomonadaceae</taxon>
        <taxon>Sphingomonas</taxon>
    </lineage>
</organism>
<comment type="similarity">
    <text evidence="2">Belongs to the CDP-alcohol phosphatidyltransferase class-I family.</text>
</comment>
<gene>
    <name evidence="4" type="ORF">GQR91_11495</name>
    <name evidence="5" type="ORF">SAMN05216557_102232</name>
</gene>
<keyword evidence="3" id="KW-0812">Transmembrane</keyword>
<dbReference type="InterPro" id="IPR048254">
    <property type="entry name" value="CDP_ALCOHOL_P_TRANSF_CS"/>
</dbReference>
<dbReference type="InterPro" id="IPR000462">
    <property type="entry name" value="CDP-OH_P_trans"/>
</dbReference>
<accession>A0A1G7IFM8</accession>
<reference evidence="4 7" key="2">
    <citation type="submission" date="2019-12" db="EMBL/GenBank/DDBJ databases">
        <authorList>
            <person name="Zheng J."/>
        </authorList>
    </citation>
    <scope>NUCLEOTIDE SEQUENCE [LARGE SCALE GENOMIC DNA]</scope>
    <source>
        <strain evidence="4 7">DSM 27347</strain>
    </source>
</reference>
<proteinExistence type="inferred from homology"/>
<dbReference type="Pfam" id="PF01066">
    <property type="entry name" value="CDP-OH_P_transf"/>
    <property type="match status" value="1"/>
</dbReference>
<name>A0A1G7IFM8_9SPHN</name>
<feature type="transmembrane region" description="Helical" evidence="3">
    <location>
        <begin position="217"/>
        <end position="236"/>
    </location>
</feature>
<dbReference type="Proteomes" id="UP000436801">
    <property type="component" value="Unassembled WGS sequence"/>
</dbReference>
<dbReference type="Gene3D" id="1.20.120.1760">
    <property type="match status" value="1"/>
</dbReference>
<dbReference type="GO" id="GO:0016020">
    <property type="term" value="C:membrane"/>
    <property type="evidence" value="ECO:0007669"/>
    <property type="project" value="InterPro"/>
</dbReference>
<dbReference type="RefSeq" id="WP_149681665.1">
    <property type="nucleotide sequence ID" value="NZ_FNBI01000002.1"/>
</dbReference>
<evidence type="ECO:0000313" key="5">
    <source>
        <dbReference type="EMBL" id="SDF11517.1"/>
    </source>
</evidence>